<dbReference type="Proteomes" id="UP000664658">
    <property type="component" value="Unassembled WGS sequence"/>
</dbReference>
<comment type="caution">
    <text evidence="1">The sequence shown here is derived from an EMBL/GenBank/DDBJ whole genome shotgun (WGS) entry which is preliminary data.</text>
</comment>
<reference evidence="1" key="1">
    <citation type="submission" date="2021-03" db="EMBL/GenBank/DDBJ databases">
        <title>Plesiomonas shigelloides zfcc0051, isolated from zebrafish feces.</title>
        <authorList>
            <person name="Vanderhoek Z."/>
            <person name="Gaulke C."/>
        </authorList>
    </citation>
    <scope>NUCLEOTIDE SEQUENCE</scope>
    <source>
        <strain evidence="1">Zfcc0051</strain>
    </source>
</reference>
<accession>A0A8I1W7R1</accession>
<proteinExistence type="predicted"/>
<name>A0A8I1W7R1_PLESH</name>
<dbReference type="AlphaFoldDB" id="A0A8I1W7R1"/>
<gene>
    <name evidence="1" type="ORF">J2R62_14720</name>
</gene>
<dbReference type="EMBL" id="JAFNAA010000019">
    <property type="protein sequence ID" value="MBO1109442.1"/>
    <property type="molecule type" value="Genomic_DNA"/>
</dbReference>
<protein>
    <submittedName>
        <fullName evidence="1">Uncharacterized protein</fullName>
    </submittedName>
</protein>
<organism evidence="1 2">
    <name type="scientific">Plesiomonas shigelloides</name>
    <name type="common">Aeromonas shigelloides</name>
    <dbReference type="NCBI Taxonomy" id="703"/>
    <lineage>
        <taxon>Bacteria</taxon>
        <taxon>Pseudomonadati</taxon>
        <taxon>Pseudomonadota</taxon>
        <taxon>Gammaproteobacteria</taxon>
        <taxon>Enterobacterales</taxon>
        <taxon>Enterobacteriaceae</taxon>
        <taxon>Plesiomonas</taxon>
    </lineage>
</organism>
<sequence>MIVEKSFTLSVLTANTAAVPRQCQPKAEKEAARAVFLPIRNRLHSSITDVACPMAKPAVKQKTGVPDVLAIALKTNMVV</sequence>
<dbReference type="RefSeq" id="WP_207542560.1">
    <property type="nucleotide sequence ID" value="NZ_CP076372.1"/>
</dbReference>
<evidence type="ECO:0000313" key="1">
    <source>
        <dbReference type="EMBL" id="MBO1109442.1"/>
    </source>
</evidence>
<evidence type="ECO:0000313" key="2">
    <source>
        <dbReference type="Proteomes" id="UP000664658"/>
    </source>
</evidence>